<protein>
    <submittedName>
        <fullName evidence="7">MFS transporter</fullName>
    </submittedName>
</protein>
<dbReference type="EMBL" id="JAAGAB010000001">
    <property type="protein sequence ID" value="NDU99648.1"/>
    <property type="molecule type" value="Genomic_DNA"/>
</dbReference>
<proteinExistence type="predicted"/>
<keyword evidence="5 6" id="KW-0472">Membrane</keyword>
<reference evidence="7 8" key="1">
    <citation type="submission" date="2020-02" db="EMBL/GenBank/DDBJ databases">
        <title>Pseudoroseicyclus tamarix, sp. nov., isolated from offshore sediment of a Tamarix chinensis forest.</title>
        <authorList>
            <person name="Gai Y."/>
        </authorList>
    </citation>
    <scope>NUCLEOTIDE SEQUENCE [LARGE SCALE GENOMIC DNA]</scope>
    <source>
        <strain evidence="7 8">CLL3-39</strain>
    </source>
</reference>
<evidence type="ECO:0000256" key="6">
    <source>
        <dbReference type="SAM" id="Phobius"/>
    </source>
</evidence>
<feature type="transmembrane region" description="Helical" evidence="6">
    <location>
        <begin position="21"/>
        <end position="43"/>
    </location>
</feature>
<dbReference type="GO" id="GO:0012505">
    <property type="term" value="C:endomembrane system"/>
    <property type="evidence" value="ECO:0007669"/>
    <property type="project" value="UniProtKB-SubCell"/>
</dbReference>
<evidence type="ECO:0000256" key="1">
    <source>
        <dbReference type="ARBA" id="ARBA00004127"/>
    </source>
</evidence>
<dbReference type="Proteomes" id="UP000474757">
    <property type="component" value="Unassembled WGS sequence"/>
</dbReference>
<keyword evidence="2" id="KW-0813">Transport</keyword>
<evidence type="ECO:0000256" key="4">
    <source>
        <dbReference type="ARBA" id="ARBA00022989"/>
    </source>
</evidence>
<evidence type="ECO:0000256" key="5">
    <source>
        <dbReference type="ARBA" id="ARBA00023136"/>
    </source>
</evidence>
<dbReference type="Pfam" id="PF11700">
    <property type="entry name" value="ATG22"/>
    <property type="match status" value="1"/>
</dbReference>
<comment type="caution">
    <text evidence="7">The sequence shown here is derived from an EMBL/GenBank/DDBJ whole genome shotgun (WGS) entry which is preliminary data.</text>
</comment>
<feature type="transmembrane region" description="Helical" evidence="6">
    <location>
        <begin position="63"/>
        <end position="84"/>
    </location>
</feature>
<keyword evidence="4 6" id="KW-1133">Transmembrane helix</keyword>
<feature type="transmembrane region" description="Helical" evidence="6">
    <location>
        <begin position="289"/>
        <end position="310"/>
    </location>
</feature>
<dbReference type="RefSeq" id="WP_163889314.1">
    <property type="nucleotide sequence ID" value="NZ_JAAFYS010000001.1"/>
</dbReference>
<evidence type="ECO:0000313" key="8">
    <source>
        <dbReference type="Proteomes" id="UP000474757"/>
    </source>
</evidence>
<keyword evidence="8" id="KW-1185">Reference proteome</keyword>
<feature type="transmembrane region" description="Helical" evidence="6">
    <location>
        <begin position="357"/>
        <end position="376"/>
    </location>
</feature>
<gene>
    <name evidence="7" type="ORF">GZA08_01510</name>
</gene>
<dbReference type="PANTHER" id="PTHR23519">
    <property type="entry name" value="AUTOPHAGY-RELATED PROTEIN 22"/>
    <property type="match status" value="1"/>
</dbReference>
<dbReference type="AlphaFoldDB" id="A0A6B2JSV4"/>
<evidence type="ECO:0000256" key="2">
    <source>
        <dbReference type="ARBA" id="ARBA00022448"/>
    </source>
</evidence>
<feature type="transmembrane region" description="Helical" evidence="6">
    <location>
        <begin position="322"/>
        <end position="345"/>
    </location>
</feature>
<dbReference type="InterPro" id="IPR036259">
    <property type="entry name" value="MFS_trans_sf"/>
</dbReference>
<name>A0A6B2JSV4_9RHOB</name>
<dbReference type="Gene3D" id="1.20.1250.20">
    <property type="entry name" value="MFS general substrate transporter like domains"/>
    <property type="match status" value="1"/>
</dbReference>
<feature type="transmembrane region" description="Helical" evidence="6">
    <location>
        <begin position="204"/>
        <end position="223"/>
    </location>
</feature>
<dbReference type="InterPro" id="IPR024671">
    <property type="entry name" value="Atg22-like"/>
</dbReference>
<dbReference type="InterPro" id="IPR050495">
    <property type="entry name" value="ATG22/LtaA_families"/>
</dbReference>
<feature type="transmembrane region" description="Helical" evidence="6">
    <location>
        <begin position="396"/>
        <end position="418"/>
    </location>
</feature>
<feature type="transmembrane region" description="Helical" evidence="6">
    <location>
        <begin position="424"/>
        <end position="443"/>
    </location>
</feature>
<sequence>MDVARRRIWGWMLYDWAQQPYATLGLTFVFGPYFAAVASGALVDQGHTLAEADAGAQSLWSSAQTIAGLVIALTAPFLGAFADASGRKMRWILSLSIVSILCIAGTWFLQPDGTGLTLVLLLFWIGFIASESAFNLNNAILPSLGDARRVGRISGGAAAFGYWGGVLALVIVLLLFSEGETGVTLIGREPPFGLDAAAREGTRFTGPFIAIWFAVFLIPYMLWVRETPPPVTPPPLGVVWQTLKTTLRNVARQRSLRNFLIASMLYRDGLAALYAYGGIYATLVLHWQIMQVGIFGVISAIAAAILTWVGGRLDERIGPKPVLIVCCLVLITVSTVIIGISRVDLYGIPLPEGGADIIFYICGAAIGGAGGTLYSASRSLMVRHSDPARPAEAFGLFALSGRATAFLAPLLITIATWATGDNQLGFFPVIILLLSGLVLLGFVNKNGDRAAWSAPSSSPSP</sequence>
<feature type="transmembrane region" description="Helical" evidence="6">
    <location>
        <begin position="91"/>
        <end position="109"/>
    </location>
</feature>
<organism evidence="7 8">
    <name type="scientific">Pseudoroseicyclus tamaricis</name>
    <dbReference type="NCBI Taxonomy" id="2705421"/>
    <lineage>
        <taxon>Bacteria</taxon>
        <taxon>Pseudomonadati</taxon>
        <taxon>Pseudomonadota</taxon>
        <taxon>Alphaproteobacteria</taxon>
        <taxon>Rhodobacterales</taxon>
        <taxon>Paracoccaceae</taxon>
        <taxon>Pseudoroseicyclus</taxon>
    </lineage>
</organism>
<dbReference type="PANTHER" id="PTHR23519:SF1">
    <property type="entry name" value="AUTOPHAGY-RELATED PROTEIN 22"/>
    <property type="match status" value="1"/>
</dbReference>
<accession>A0A6B2JSV4</accession>
<comment type="subcellular location">
    <subcellularLocation>
        <location evidence="1">Endomembrane system</location>
        <topology evidence="1">Multi-pass membrane protein</topology>
    </subcellularLocation>
</comment>
<evidence type="ECO:0000256" key="3">
    <source>
        <dbReference type="ARBA" id="ARBA00022692"/>
    </source>
</evidence>
<feature type="transmembrane region" description="Helical" evidence="6">
    <location>
        <begin position="157"/>
        <end position="176"/>
    </location>
</feature>
<evidence type="ECO:0000313" key="7">
    <source>
        <dbReference type="EMBL" id="NDU99648.1"/>
    </source>
</evidence>
<feature type="transmembrane region" description="Helical" evidence="6">
    <location>
        <begin position="264"/>
        <end position="283"/>
    </location>
</feature>
<keyword evidence="3 6" id="KW-0812">Transmembrane</keyword>
<dbReference type="SUPFAM" id="SSF103473">
    <property type="entry name" value="MFS general substrate transporter"/>
    <property type="match status" value="1"/>
</dbReference>
<feature type="transmembrane region" description="Helical" evidence="6">
    <location>
        <begin position="115"/>
        <end position="136"/>
    </location>
</feature>